<name>J3LEJ6_ORYBR</name>
<proteinExistence type="predicted"/>
<sequence length="156" mass="17660">MGGGFLVDLACCRHAWNKFQFMWSEPNSGYVLMPMGLHLHHQYSVACGMNAWNQKMKILGPMLDHRQLPRFAALLGEGKFYLICRGIYLFTSRRFFVVLMGIALLCEGPSVTVWPNLALSSCVYTCTRVICMETNKTMQQGQFAPQHTFTINLSVA</sequence>
<keyword evidence="2" id="KW-1185">Reference proteome</keyword>
<evidence type="ECO:0000313" key="1">
    <source>
        <dbReference type="EnsemblPlants" id="OB02G30630.1"/>
    </source>
</evidence>
<dbReference type="HOGENOM" id="CLU_1689424_0_0_1"/>
<evidence type="ECO:0000313" key="2">
    <source>
        <dbReference type="Proteomes" id="UP000006038"/>
    </source>
</evidence>
<dbReference type="Proteomes" id="UP000006038">
    <property type="component" value="Unassembled WGS sequence"/>
</dbReference>
<dbReference type="EnsemblPlants" id="OB02G30630.1">
    <property type="protein sequence ID" value="OB02G30630.1"/>
    <property type="gene ID" value="OB02G30630"/>
</dbReference>
<protein>
    <submittedName>
        <fullName evidence="1">Uncharacterized protein</fullName>
    </submittedName>
</protein>
<accession>J3LEJ6</accession>
<organism evidence="1">
    <name type="scientific">Oryza brachyantha</name>
    <name type="common">malo sina</name>
    <dbReference type="NCBI Taxonomy" id="4533"/>
    <lineage>
        <taxon>Eukaryota</taxon>
        <taxon>Viridiplantae</taxon>
        <taxon>Streptophyta</taxon>
        <taxon>Embryophyta</taxon>
        <taxon>Tracheophyta</taxon>
        <taxon>Spermatophyta</taxon>
        <taxon>Magnoliopsida</taxon>
        <taxon>Liliopsida</taxon>
        <taxon>Poales</taxon>
        <taxon>Poaceae</taxon>
        <taxon>BOP clade</taxon>
        <taxon>Oryzoideae</taxon>
        <taxon>Oryzeae</taxon>
        <taxon>Oryzinae</taxon>
        <taxon>Oryza</taxon>
    </lineage>
</organism>
<reference evidence="1" key="1">
    <citation type="submission" date="2013-04" db="UniProtKB">
        <authorList>
            <consortium name="EnsemblPlants"/>
        </authorList>
    </citation>
    <scope>IDENTIFICATION</scope>
</reference>
<dbReference type="Gramene" id="OB02G30630.1">
    <property type="protein sequence ID" value="OB02G30630.1"/>
    <property type="gene ID" value="OB02G30630"/>
</dbReference>
<dbReference type="AlphaFoldDB" id="J3LEJ6"/>